<keyword evidence="4 9" id="KW-0808">Transferase</keyword>
<dbReference type="GO" id="GO:0003991">
    <property type="term" value="F:acetylglutamate kinase activity"/>
    <property type="evidence" value="ECO:0007669"/>
    <property type="project" value="UniProtKB-UniRule"/>
</dbReference>
<keyword evidence="2 9" id="KW-0055">Arginine biosynthesis</keyword>
<evidence type="ECO:0000256" key="2">
    <source>
        <dbReference type="ARBA" id="ARBA00022571"/>
    </source>
</evidence>
<feature type="site" description="Transition state stabilizer" evidence="9">
    <location>
        <position position="8"/>
    </location>
</feature>
<protein>
    <recommendedName>
        <fullName evidence="9">Acetylglutamate kinase</fullName>
        <ecNumber evidence="9">2.7.2.8</ecNumber>
    </recommendedName>
    <alternativeName>
        <fullName evidence="9">N-acetyl-L-glutamate 5-phosphotransferase</fullName>
    </alternativeName>
    <alternativeName>
        <fullName evidence="9">NAG kinase</fullName>
        <shortName evidence="9">NAGK</shortName>
    </alternativeName>
</protein>
<dbReference type="InterPro" id="IPR004662">
    <property type="entry name" value="AcgluKinase_fam"/>
</dbReference>
<dbReference type="GO" id="GO:0005524">
    <property type="term" value="F:ATP binding"/>
    <property type="evidence" value="ECO:0007669"/>
    <property type="project" value="UniProtKB-UniRule"/>
</dbReference>
<dbReference type="PANTHER" id="PTHR23342:SF0">
    <property type="entry name" value="N-ACETYLGLUTAMATE SYNTHASE, MITOCHONDRIAL"/>
    <property type="match status" value="1"/>
</dbReference>
<keyword evidence="9" id="KW-0963">Cytoplasm</keyword>
<evidence type="ECO:0000256" key="3">
    <source>
        <dbReference type="ARBA" id="ARBA00022605"/>
    </source>
</evidence>
<dbReference type="GO" id="GO:0042450">
    <property type="term" value="P:L-arginine biosynthetic process via ornithine"/>
    <property type="evidence" value="ECO:0007669"/>
    <property type="project" value="UniProtKB-UniRule"/>
</dbReference>
<dbReference type="EMBL" id="JADIMW010000025">
    <property type="protein sequence ID" value="MBO8437752.1"/>
    <property type="molecule type" value="Genomic_DNA"/>
</dbReference>
<feature type="binding site" evidence="9">
    <location>
        <position position="157"/>
    </location>
    <ligand>
        <name>substrate</name>
    </ligand>
</feature>
<dbReference type="CDD" id="cd04238">
    <property type="entry name" value="AAK_NAGK-like"/>
    <property type="match status" value="1"/>
</dbReference>
<dbReference type="AlphaFoldDB" id="A0A9D9H783"/>
<dbReference type="PANTHER" id="PTHR23342">
    <property type="entry name" value="N-ACETYLGLUTAMATE SYNTHASE"/>
    <property type="match status" value="1"/>
</dbReference>
<evidence type="ECO:0000256" key="1">
    <source>
        <dbReference type="ARBA" id="ARBA00004828"/>
    </source>
</evidence>
<dbReference type="InterPro" id="IPR037528">
    <property type="entry name" value="ArgB"/>
</dbReference>
<keyword evidence="5 9" id="KW-0547">Nucleotide-binding</keyword>
<dbReference type="Gene3D" id="3.40.1160.10">
    <property type="entry name" value="Acetylglutamate kinase-like"/>
    <property type="match status" value="1"/>
</dbReference>
<comment type="subcellular location">
    <subcellularLocation>
        <location evidence="9">Cytoplasm</location>
    </subcellularLocation>
</comment>
<evidence type="ECO:0000256" key="7">
    <source>
        <dbReference type="ARBA" id="ARBA00022840"/>
    </source>
</evidence>
<comment type="function">
    <text evidence="9">Catalyzes the ATP-dependent phosphorylation of N-acetyl-L-glutamate.</text>
</comment>
<evidence type="ECO:0000313" key="11">
    <source>
        <dbReference type="EMBL" id="MBO8437752.1"/>
    </source>
</evidence>
<sequence length="257" mass="27129">MEKLTLIKVGGKIVEDPESLKQLLTDFAKIEGYKILVHGGGRSATKLAEQLGIETKMIDGRRITDAETLKVVTMVYAGWVNKNIVAQLQGIGVNAMGVCGADAGIILSHKRAVAGIDYGYVGDVDKVNGRMLSDIISNGTVPVVAPITHDGKGMLLNTNADTIAGEVAKGVAGYFDVTLVYCFEKPGVLANEADDTSVIPEIDRSIFARYKEAGVISGGMIPKLQSAFDALEKGVGEVVIKQASSIADKAAGTHIRL</sequence>
<evidence type="ECO:0000256" key="8">
    <source>
        <dbReference type="ARBA" id="ARBA00048141"/>
    </source>
</evidence>
<evidence type="ECO:0000256" key="5">
    <source>
        <dbReference type="ARBA" id="ARBA00022741"/>
    </source>
</evidence>
<evidence type="ECO:0000256" key="6">
    <source>
        <dbReference type="ARBA" id="ARBA00022777"/>
    </source>
</evidence>
<organism evidence="11 12">
    <name type="scientific">Candidatus Caccoplasma merdipullorum</name>
    <dbReference type="NCBI Taxonomy" id="2840718"/>
    <lineage>
        <taxon>Bacteria</taxon>
        <taxon>Pseudomonadati</taxon>
        <taxon>Bacteroidota</taxon>
        <taxon>Bacteroidia</taxon>
        <taxon>Bacteroidales</taxon>
        <taxon>Bacteroidaceae</taxon>
        <taxon>Bacteroidaceae incertae sedis</taxon>
        <taxon>Candidatus Caccoplasma</taxon>
    </lineage>
</organism>
<dbReference type="InterPro" id="IPR001048">
    <property type="entry name" value="Asp/Glu/Uridylate_kinase"/>
</dbReference>
<evidence type="ECO:0000313" key="12">
    <source>
        <dbReference type="Proteomes" id="UP000823636"/>
    </source>
</evidence>
<dbReference type="Proteomes" id="UP000823636">
    <property type="component" value="Unassembled WGS sequence"/>
</dbReference>
<dbReference type="EC" id="2.7.2.8" evidence="9"/>
<feature type="site" description="Transition state stabilizer" evidence="9">
    <location>
        <position position="223"/>
    </location>
</feature>
<evidence type="ECO:0000256" key="4">
    <source>
        <dbReference type="ARBA" id="ARBA00022679"/>
    </source>
</evidence>
<dbReference type="GO" id="GO:0005737">
    <property type="term" value="C:cytoplasm"/>
    <property type="evidence" value="ECO:0007669"/>
    <property type="project" value="UniProtKB-SubCell"/>
</dbReference>
<name>A0A9D9H783_9BACT</name>
<comment type="caution">
    <text evidence="11">The sequence shown here is derived from an EMBL/GenBank/DDBJ whole genome shotgun (WGS) entry which is preliminary data.</text>
</comment>
<dbReference type="PIRSF" id="PIRSF000728">
    <property type="entry name" value="NAGK"/>
    <property type="match status" value="1"/>
</dbReference>
<comment type="catalytic activity">
    <reaction evidence="8 9">
        <text>N-acetyl-L-glutamate + ATP = N-acetyl-L-glutamyl 5-phosphate + ADP</text>
        <dbReference type="Rhea" id="RHEA:14629"/>
        <dbReference type="ChEBI" id="CHEBI:30616"/>
        <dbReference type="ChEBI" id="CHEBI:44337"/>
        <dbReference type="ChEBI" id="CHEBI:57936"/>
        <dbReference type="ChEBI" id="CHEBI:456216"/>
        <dbReference type="EC" id="2.7.2.8"/>
    </reaction>
</comment>
<comment type="similarity">
    <text evidence="9">Belongs to the acetylglutamate kinase family. ArgB subfamily.</text>
</comment>
<feature type="binding site" evidence="9">
    <location>
        <position position="62"/>
    </location>
    <ligand>
        <name>substrate</name>
    </ligand>
</feature>
<keyword evidence="6 9" id="KW-0418">Kinase</keyword>
<dbReference type="InterPro" id="IPR036393">
    <property type="entry name" value="AceGlu_kinase-like_sf"/>
</dbReference>
<dbReference type="NCBIfam" id="TIGR00761">
    <property type="entry name" value="argB"/>
    <property type="match status" value="1"/>
</dbReference>
<dbReference type="HAMAP" id="MF_00082">
    <property type="entry name" value="ArgB"/>
    <property type="match status" value="1"/>
</dbReference>
<feature type="binding site" evidence="9">
    <location>
        <begin position="40"/>
        <end position="41"/>
    </location>
    <ligand>
        <name>substrate</name>
    </ligand>
</feature>
<accession>A0A9D9H783</accession>
<feature type="domain" description="Aspartate/glutamate/uridylate kinase" evidence="10">
    <location>
        <begin position="3"/>
        <end position="241"/>
    </location>
</feature>
<comment type="pathway">
    <text evidence="1 9">Amino-acid biosynthesis; L-arginine biosynthesis; N(2)-acetyl-L-ornithine from L-glutamate: step 2/4.</text>
</comment>
<evidence type="ECO:0000259" key="10">
    <source>
        <dbReference type="Pfam" id="PF00696"/>
    </source>
</evidence>
<dbReference type="Pfam" id="PF00696">
    <property type="entry name" value="AA_kinase"/>
    <property type="match status" value="1"/>
</dbReference>
<proteinExistence type="inferred from homology"/>
<keyword evidence="3 9" id="KW-0028">Amino-acid biosynthesis</keyword>
<reference evidence="11" key="2">
    <citation type="journal article" date="2021" name="PeerJ">
        <title>Extensive microbial diversity within the chicken gut microbiome revealed by metagenomics and culture.</title>
        <authorList>
            <person name="Gilroy R."/>
            <person name="Ravi A."/>
            <person name="Getino M."/>
            <person name="Pursley I."/>
            <person name="Horton D.L."/>
            <person name="Alikhan N.F."/>
            <person name="Baker D."/>
            <person name="Gharbi K."/>
            <person name="Hall N."/>
            <person name="Watson M."/>
            <person name="Adriaenssens E.M."/>
            <person name="Foster-Nyarko E."/>
            <person name="Jarju S."/>
            <person name="Secka A."/>
            <person name="Antonio M."/>
            <person name="Oren A."/>
            <person name="Chaudhuri R.R."/>
            <person name="La Ragione R."/>
            <person name="Hildebrand F."/>
            <person name="Pallen M.J."/>
        </authorList>
    </citation>
    <scope>NUCLEOTIDE SEQUENCE</scope>
    <source>
        <strain evidence="11">G3-4614</strain>
    </source>
</reference>
<gene>
    <name evidence="9 11" type="primary">argB</name>
    <name evidence="11" type="ORF">IAC54_02490</name>
</gene>
<dbReference type="SUPFAM" id="SSF53633">
    <property type="entry name" value="Carbamate kinase-like"/>
    <property type="match status" value="1"/>
</dbReference>
<reference evidence="11" key="1">
    <citation type="submission" date="2020-10" db="EMBL/GenBank/DDBJ databases">
        <authorList>
            <person name="Gilroy R."/>
        </authorList>
    </citation>
    <scope>NUCLEOTIDE SEQUENCE</scope>
    <source>
        <strain evidence="11">G3-4614</strain>
    </source>
</reference>
<evidence type="ECO:0000256" key="9">
    <source>
        <dbReference type="HAMAP-Rule" id="MF_00082"/>
    </source>
</evidence>
<keyword evidence="7 9" id="KW-0067">ATP-binding</keyword>